<organism evidence="6 7">
    <name type="scientific">Rhynchospora pubera</name>
    <dbReference type="NCBI Taxonomy" id="906938"/>
    <lineage>
        <taxon>Eukaryota</taxon>
        <taxon>Viridiplantae</taxon>
        <taxon>Streptophyta</taxon>
        <taxon>Embryophyta</taxon>
        <taxon>Tracheophyta</taxon>
        <taxon>Spermatophyta</taxon>
        <taxon>Magnoliopsida</taxon>
        <taxon>Liliopsida</taxon>
        <taxon>Poales</taxon>
        <taxon>Cyperaceae</taxon>
        <taxon>Cyperoideae</taxon>
        <taxon>Rhynchosporeae</taxon>
        <taxon>Rhynchospora</taxon>
    </lineage>
</organism>
<keyword evidence="2" id="KW-0808">Transferase</keyword>
<dbReference type="PROSITE" id="PS50404">
    <property type="entry name" value="GST_NTER"/>
    <property type="match status" value="2"/>
</dbReference>
<dbReference type="InterPro" id="IPR045073">
    <property type="entry name" value="Omega/Tau-like"/>
</dbReference>
<dbReference type="InterPro" id="IPR040079">
    <property type="entry name" value="Glutathione_S-Trfase"/>
</dbReference>
<keyword evidence="7" id="KW-1185">Reference proteome</keyword>
<comment type="catalytic activity">
    <reaction evidence="3">
        <text>RX + glutathione = an S-substituted glutathione + a halide anion + H(+)</text>
        <dbReference type="Rhea" id="RHEA:16437"/>
        <dbReference type="ChEBI" id="CHEBI:15378"/>
        <dbReference type="ChEBI" id="CHEBI:16042"/>
        <dbReference type="ChEBI" id="CHEBI:17792"/>
        <dbReference type="ChEBI" id="CHEBI:57925"/>
        <dbReference type="ChEBI" id="CHEBI:90779"/>
        <dbReference type="EC" id="2.5.1.18"/>
    </reaction>
</comment>
<evidence type="ECO:0000256" key="3">
    <source>
        <dbReference type="ARBA" id="ARBA00047960"/>
    </source>
</evidence>
<dbReference type="InterPro" id="IPR004045">
    <property type="entry name" value="Glutathione_S-Trfase_N"/>
</dbReference>
<accession>A0AAV8BSC6</accession>
<evidence type="ECO:0000256" key="2">
    <source>
        <dbReference type="ARBA" id="ARBA00022679"/>
    </source>
</evidence>
<dbReference type="InterPro" id="IPR036282">
    <property type="entry name" value="Glutathione-S-Trfase_C_sf"/>
</dbReference>
<sequence length="436" mass="49412">MAEPNEIKLFGAALSGYATMVHHALRLKGVSYDYVNVDLKNKSEEFLRMNPVHKKVPVLVVDGKPVAESLVILQYVDDTWKQPPFMPQDVYLRSKVRFWADFIYQKMAPQTYAIRLSEGEAQKKAVEEFLGYFKTLEDGINKDIYVQGPFVHGENPGILDIIIGTLGAGLKYFEQAFPGLKLLDKELVPLSCSIIDAYAELDIVKDTAEMLRQRPKSLSMDEPKDIKLFGSARSGYATLVHHALRLKGVSYDYVNVDLKNKSEEFLRMNPVHKKVPVLVVDGKPIPESLVILQYVDETWKEHPIMPQDPYLKSKVRFWSDFIYQKIVPQTYVSIQSEGEAQKKAVEELFGLLGTLEDGVKRELHVQGSLFINGLKLGLLDIILGGCRNVLKRMEGLHGLKLLDEKQIPLLCSIMDAYAELDFVKETDEMLSQYAKA</sequence>
<evidence type="ECO:0000313" key="6">
    <source>
        <dbReference type="EMBL" id="KAJ4746020.1"/>
    </source>
</evidence>
<dbReference type="PANTHER" id="PTHR11260">
    <property type="entry name" value="GLUTATHIONE S-TRANSFERASE, GST, SUPERFAMILY, GST DOMAIN CONTAINING"/>
    <property type="match status" value="1"/>
</dbReference>
<comment type="caution">
    <text evidence="6">The sequence shown here is derived from an EMBL/GenBank/DDBJ whole genome shotgun (WGS) entry which is preliminary data.</text>
</comment>
<dbReference type="CDD" id="cd03058">
    <property type="entry name" value="GST_N_Tau"/>
    <property type="match status" value="1"/>
</dbReference>
<dbReference type="AlphaFoldDB" id="A0AAV8BSC6"/>
<dbReference type="SFLD" id="SFLDG01152">
    <property type="entry name" value="Main.3:_Omega-_and_Tau-like"/>
    <property type="match status" value="2"/>
</dbReference>
<name>A0AAV8BSC6_9POAL</name>
<dbReference type="Pfam" id="PF02798">
    <property type="entry name" value="GST_N"/>
    <property type="match status" value="2"/>
</dbReference>
<evidence type="ECO:0000313" key="7">
    <source>
        <dbReference type="Proteomes" id="UP001140206"/>
    </source>
</evidence>
<feature type="domain" description="GST C-terminal" evidence="5">
    <location>
        <begin position="89"/>
        <end position="218"/>
    </location>
</feature>
<dbReference type="SFLD" id="SFLDS00019">
    <property type="entry name" value="Glutathione_Transferase_(cytos"/>
    <property type="match status" value="2"/>
</dbReference>
<proteinExistence type="predicted"/>
<dbReference type="EMBL" id="JAMFTS010000005">
    <property type="protein sequence ID" value="KAJ4746020.1"/>
    <property type="molecule type" value="Genomic_DNA"/>
</dbReference>
<evidence type="ECO:0000259" key="4">
    <source>
        <dbReference type="PROSITE" id="PS50404"/>
    </source>
</evidence>
<gene>
    <name evidence="6" type="ORF">LUZ62_080425</name>
</gene>
<feature type="domain" description="GST C-terminal" evidence="5">
    <location>
        <begin position="308"/>
        <end position="436"/>
    </location>
</feature>
<dbReference type="Proteomes" id="UP001140206">
    <property type="component" value="Chromosome 5"/>
</dbReference>
<evidence type="ECO:0000256" key="1">
    <source>
        <dbReference type="ARBA" id="ARBA00012452"/>
    </source>
</evidence>
<protein>
    <recommendedName>
        <fullName evidence="1">glutathione transferase</fullName>
        <ecNumber evidence="1">2.5.1.18</ecNumber>
    </recommendedName>
</protein>
<dbReference type="GO" id="GO:0005737">
    <property type="term" value="C:cytoplasm"/>
    <property type="evidence" value="ECO:0007669"/>
    <property type="project" value="TreeGrafter"/>
</dbReference>
<dbReference type="PROSITE" id="PS50405">
    <property type="entry name" value="GST_CTER"/>
    <property type="match status" value="2"/>
</dbReference>
<dbReference type="PANTHER" id="PTHR11260:SF676">
    <property type="entry name" value="GLUTATHIONE S-TRANSFERASE U8"/>
    <property type="match status" value="1"/>
</dbReference>
<dbReference type="Gene3D" id="1.20.1050.10">
    <property type="match status" value="2"/>
</dbReference>
<reference evidence="6" key="1">
    <citation type="submission" date="2022-08" db="EMBL/GenBank/DDBJ databases">
        <authorList>
            <person name="Marques A."/>
        </authorList>
    </citation>
    <scope>NUCLEOTIDE SEQUENCE</scope>
    <source>
        <strain evidence="6">RhyPub2mFocal</strain>
        <tissue evidence="6">Leaves</tissue>
    </source>
</reference>
<feature type="domain" description="GST N-terminal" evidence="4">
    <location>
        <begin position="224"/>
        <end position="303"/>
    </location>
</feature>
<dbReference type="InterPro" id="IPR045074">
    <property type="entry name" value="GST_C_Tau"/>
</dbReference>
<dbReference type="GO" id="GO:0004364">
    <property type="term" value="F:glutathione transferase activity"/>
    <property type="evidence" value="ECO:0007669"/>
    <property type="project" value="UniProtKB-EC"/>
</dbReference>
<dbReference type="InterPro" id="IPR010987">
    <property type="entry name" value="Glutathione-S-Trfase_C-like"/>
</dbReference>
<dbReference type="Gene3D" id="3.40.30.10">
    <property type="entry name" value="Glutaredoxin"/>
    <property type="match status" value="2"/>
</dbReference>
<dbReference type="SUPFAM" id="SSF52833">
    <property type="entry name" value="Thioredoxin-like"/>
    <property type="match status" value="2"/>
</dbReference>
<dbReference type="EC" id="2.5.1.18" evidence="1"/>
<dbReference type="GO" id="GO:0006749">
    <property type="term" value="P:glutathione metabolic process"/>
    <property type="evidence" value="ECO:0007669"/>
    <property type="project" value="InterPro"/>
</dbReference>
<dbReference type="InterPro" id="IPR036249">
    <property type="entry name" value="Thioredoxin-like_sf"/>
</dbReference>
<dbReference type="SFLD" id="SFLDG00358">
    <property type="entry name" value="Main_(cytGST)"/>
    <property type="match status" value="2"/>
</dbReference>
<dbReference type="SUPFAM" id="SSF47616">
    <property type="entry name" value="GST C-terminal domain-like"/>
    <property type="match status" value="2"/>
</dbReference>
<feature type="domain" description="GST N-terminal" evidence="4">
    <location>
        <begin position="5"/>
        <end position="84"/>
    </location>
</feature>
<dbReference type="CDD" id="cd03185">
    <property type="entry name" value="GST_C_Tau"/>
    <property type="match status" value="2"/>
</dbReference>
<evidence type="ECO:0000259" key="5">
    <source>
        <dbReference type="PROSITE" id="PS50405"/>
    </source>
</evidence>